<protein>
    <recommendedName>
        <fullName evidence="1">DOD-type homing endonuclease domain-containing protein</fullName>
    </recommendedName>
</protein>
<dbReference type="STRING" id="1805280.AUJ22_00715"/>
<proteinExistence type="predicted"/>
<dbReference type="GO" id="GO:0004519">
    <property type="term" value="F:endonuclease activity"/>
    <property type="evidence" value="ECO:0007669"/>
    <property type="project" value="InterPro"/>
</dbReference>
<evidence type="ECO:0000313" key="2">
    <source>
        <dbReference type="EMBL" id="OIO29847.1"/>
    </source>
</evidence>
<gene>
    <name evidence="2" type="ORF">AUJ22_00715</name>
</gene>
<organism evidence="2 3">
    <name type="scientific">Candidatus Nomurabacteria bacterium CG1_02_31_12</name>
    <dbReference type="NCBI Taxonomy" id="1805280"/>
    <lineage>
        <taxon>Bacteria</taxon>
        <taxon>Candidatus Nomuraibacteriota</taxon>
    </lineage>
</organism>
<reference evidence="2 3" key="1">
    <citation type="journal article" date="2016" name="Environ. Microbiol.">
        <title>Genomic resolution of a cold subsurface aquifer community provides metabolic insights for novel microbes adapted to high CO concentrations.</title>
        <authorList>
            <person name="Probst A.J."/>
            <person name="Castelle C.J."/>
            <person name="Singh A."/>
            <person name="Brown C.T."/>
            <person name="Anantharaman K."/>
            <person name="Sharon I."/>
            <person name="Hug L.A."/>
            <person name="Burstein D."/>
            <person name="Emerson J.B."/>
            <person name="Thomas B.C."/>
            <person name="Banfield J.F."/>
        </authorList>
    </citation>
    <scope>NUCLEOTIDE SEQUENCE [LARGE SCALE GENOMIC DNA]</scope>
    <source>
        <strain evidence="2">CG1_02_31_12</strain>
    </source>
</reference>
<dbReference type="SUPFAM" id="SSF55608">
    <property type="entry name" value="Homing endonucleases"/>
    <property type="match status" value="2"/>
</dbReference>
<dbReference type="InterPro" id="IPR004042">
    <property type="entry name" value="Intein_endonuc_central"/>
</dbReference>
<dbReference type="AlphaFoldDB" id="A0A1J4V6F1"/>
<feature type="domain" description="DOD-type homing endonuclease" evidence="1">
    <location>
        <begin position="19"/>
        <end position="149"/>
    </location>
</feature>
<comment type="caution">
    <text evidence="2">The sequence shown here is derived from an EMBL/GenBank/DDBJ whole genome shotgun (WGS) entry which is preliminary data.</text>
</comment>
<dbReference type="PROSITE" id="PS50819">
    <property type="entry name" value="INTEIN_ENDONUCLEASE"/>
    <property type="match status" value="1"/>
</dbReference>
<dbReference type="InterPro" id="IPR027434">
    <property type="entry name" value="Homing_endonucl"/>
</dbReference>
<dbReference type="Gene3D" id="3.10.28.10">
    <property type="entry name" value="Homing endonucleases"/>
    <property type="match status" value="1"/>
</dbReference>
<sequence>MAYRKNKVKLIWNNNFAYIIGVIATDGNLSNDLRHIIITSKDYEMVTNCKKHLKITNKFSKTARGRSKDKKYYMLQFGDKNFFNFLLDLGLTPKKSKTISELKIPQKYFGNFFRGCIDGDGSISISKHPESKHLQYKVRLCSASKEFLDWNLKMCKIVFNGIKGGSICKSKNSSVYTLSLCKKDSFIILNEIYKGNVLCLSRKKRVALKILGQVA</sequence>
<name>A0A1J4V6F1_9BACT</name>
<accession>A0A1J4V6F1</accession>
<dbReference type="EMBL" id="MNVM01000010">
    <property type="protein sequence ID" value="OIO29847.1"/>
    <property type="molecule type" value="Genomic_DNA"/>
</dbReference>
<evidence type="ECO:0000313" key="3">
    <source>
        <dbReference type="Proteomes" id="UP000185769"/>
    </source>
</evidence>
<dbReference type="Proteomes" id="UP000185769">
    <property type="component" value="Unassembled WGS sequence"/>
</dbReference>
<evidence type="ECO:0000259" key="1">
    <source>
        <dbReference type="PROSITE" id="PS50819"/>
    </source>
</evidence>